<proteinExistence type="predicted"/>
<sequence>MVAAAGSLTSFATYAAEKEHTKVRVAAVFLMSMNTREIWPYPGFDTKNRQREVLARLREGCPEIELVPVTVENASDMQKVIALKDRVDGYLVYTMTLVWSHRYSQMQAPSSNQTLHLDNCPC</sequence>
<organism evidence="1">
    <name type="scientific">marine sediment metagenome</name>
    <dbReference type="NCBI Taxonomy" id="412755"/>
    <lineage>
        <taxon>unclassified sequences</taxon>
        <taxon>metagenomes</taxon>
        <taxon>ecological metagenomes</taxon>
    </lineage>
</organism>
<evidence type="ECO:0000313" key="1">
    <source>
        <dbReference type="EMBL" id="GAH71093.1"/>
    </source>
</evidence>
<comment type="caution">
    <text evidence="1">The sequence shown here is derived from an EMBL/GenBank/DDBJ whole genome shotgun (WGS) entry which is preliminary data.</text>
</comment>
<dbReference type="AlphaFoldDB" id="X1JMT5"/>
<dbReference type="EMBL" id="BARU01032438">
    <property type="protein sequence ID" value="GAH71093.1"/>
    <property type="molecule type" value="Genomic_DNA"/>
</dbReference>
<gene>
    <name evidence="1" type="ORF">S03H2_51163</name>
</gene>
<accession>X1JMT5</accession>
<reference evidence="1" key="1">
    <citation type="journal article" date="2014" name="Front. Microbiol.">
        <title>High frequency of phylogenetically diverse reductive dehalogenase-homologous genes in deep subseafloor sedimentary metagenomes.</title>
        <authorList>
            <person name="Kawai M."/>
            <person name="Futagami T."/>
            <person name="Toyoda A."/>
            <person name="Takaki Y."/>
            <person name="Nishi S."/>
            <person name="Hori S."/>
            <person name="Arai W."/>
            <person name="Tsubouchi T."/>
            <person name="Morono Y."/>
            <person name="Uchiyama I."/>
            <person name="Ito T."/>
            <person name="Fujiyama A."/>
            <person name="Inagaki F."/>
            <person name="Takami H."/>
        </authorList>
    </citation>
    <scope>NUCLEOTIDE SEQUENCE</scope>
    <source>
        <strain evidence="1">Expedition CK06-06</strain>
    </source>
</reference>
<name>X1JMT5_9ZZZZ</name>
<protein>
    <submittedName>
        <fullName evidence="1">Uncharacterized protein</fullName>
    </submittedName>
</protein>